<keyword evidence="5 8" id="KW-0732">Signal</keyword>
<organism evidence="9 10">
    <name type="scientific">Mustela putorius furo</name>
    <name type="common">European domestic ferret</name>
    <name type="synonym">Mustela furo</name>
    <dbReference type="NCBI Taxonomy" id="9669"/>
    <lineage>
        <taxon>Eukaryota</taxon>
        <taxon>Metazoa</taxon>
        <taxon>Chordata</taxon>
        <taxon>Craniata</taxon>
        <taxon>Vertebrata</taxon>
        <taxon>Euteleostomi</taxon>
        <taxon>Mammalia</taxon>
        <taxon>Eutheria</taxon>
        <taxon>Laurasiatheria</taxon>
        <taxon>Carnivora</taxon>
        <taxon>Caniformia</taxon>
        <taxon>Musteloidea</taxon>
        <taxon>Mustelidae</taxon>
        <taxon>Mustelinae</taxon>
        <taxon>Mustela</taxon>
    </lineage>
</organism>
<dbReference type="Proteomes" id="UP000000715">
    <property type="component" value="Unplaced"/>
</dbReference>
<gene>
    <name evidence="10" type="primary">LOC101675311</name>
</gene>
<dbReference type="GO" id="GO:0007259">
    <property type="term" value="P:cell surface receptor signaling pathway via JAK-STAT"/>
    <property type="evidence" value="ECO:0007669"/>
    <property type="project" value="InterPro"/>
</dbReference>
<reference evidence="10" key="1">
    <citation type="submission" date="2025-08" db="UniProtKB">
        <authorList>
            <consortium name="RefSeq"/>
        </authorList>
    </citation>
    <scope>IDENTIFICATION</scope>
    <source>
        <tissue evidence="10">Brain</tissue>
    </source>
</reference>
<evidence type="ECO:0000256" key="1">
    <source>
        <dbReference type="ARBA" id="ARBA00004613"/>
    </source>
</evidence>
<dbReference type="PANTHER" id="PTHR31943:SF17">
    <property type="entry name" value="INTERFERON LAMBDA-4"/>
    <property type="match status" value="1"/>
</dbReference>
<comment type="similarity">
    <text evidence="2">Belongs to the lambda interferon family.</text>
</comment>
<sequence length="333" mass="36007">MEGAGTAVGGAEMGRRGGAAMAVALWVLVTAIEVADPCVATPRRCLLSHYRSLDPRALAAVKALRDRYVSDAQTSPPGPPSPRARRAPAADPGRLGSQARILSSRCCRPRPEQAGAPTPPLGQCPEGAPCRRAGHHLGPSGCLRKAKRLEVPSASVRALREPRGSVYSPHNRPARRVPRAGIPAAAALRGPGEEAQPHAGPVPQEEETLSWRPRNCSFRPRRDRPRPWSCARLRVVVRDLADAQAVLSRLPSPDRFPGTGPTLELLAAARRDVGACLELVRPGSWRKSLRPPRRRPPTRRADSPRCHEANVIFNLLRLLTWDLKLVANSGPCL</sequence>
<feature type="region of interest" description="Disordered" evidence="7">
    <location>
        <begin position="69"/>
        <end position="96"/>
    </location>
</feature>
<keyword evidence="4" id="KW-0964">Secreted</keyword>
<evidence type="ECO:0000313" key="10">
    <source>
        <dbReference type="RefSeq" id="XP_044933187.1"/>
    </source>
</evidence>
<dbReference type="GO" id="GO:0045087">
    <property type="term" value="P:innate immune response"/>
    <property type="evidence" value="ECO:0007669"/>
    <property type="project" value="TreeGrafter"/>
</dbReference>
<evidence type="ECO:0000256" key="2">
    <source>
        <dbReference type="ARBA" id="ARBA00008717"/>
    </source>
</evidence>
<evidence type="ECO:0000256" key="5">
    <source>
        <dbReference type="ARBA" id="ARBA00022729"/>
    </source>
</evidence>
<dbReference type="GO" id="GO:0051607">
    <property type="term" value="P:defense response to virus"/>
    <property type="evidence" value="ECO:0007669"/>
    <property type="project" value="UniProtKB-KW"/>
</dbReference>
<evidence type="ECO:0000313" key="9">
    <source>
        <dbReference type="Proteomes" id="UP000000715"/>
    </source>
</evidence>
<keyword evidence="3" id="KW-0202">Cytokine</keyword>
<proteinExistence type="inferred from homology"/>
<dbReference type="OrthoDB" id="9838087at2759"/>
<evidence type="ECO:0000256" key="6">
    <source>
        <dbReference type="ARBA" id="ARBA00023118"/>
    </source>
</evidence>
<keyword evidence="6" id="KW-0051">Antiviral defense</keyword>
<evidence type="ECO:0000256" key="7">
    <source>
        <dbReference type="SAM" id="MobiDB-lite"/>
    </source>
</evidence>
<keyword evidence="9" id="KW-1185">Reference proteome</keyword>
<comment type="subcellular location">
    <subcellularLocation>
        <location evidence="1">Secreted</location>
    </subcellularLocation>
</comment>
<name>A0A8U0RYC0_MUSPF</name>
<dbReference type="GO" id="GO:0050778">
    <property type="term" value="P:positive regulation of immune response"/>
    <property type="evidence" value="ECO:0007669"/>
    <property type="project" value="InterPro"/>
</dbReference>
<dbReference type="GO" id="GO:0005615">
    <property type="term" value="C:extracellular space"/>
    <property type="evidence" value="ECO:0007669"/>
    <property type="project" value="UniProtKB-KW"/>
</dbReference>
<dbReference type="GeneID" id="101675311"/>
<dbReference type="GO" id="GO:0005125">
    <property type="term" value="F:cytokine activity"/>
    <property type="evidence" value="ECO:0007669"/>
    <property type="project" value="UniProtKB-KW"/>
</dbReference>
<evidence type="ECO:0000256" key="4">
    <source>
        <dbReference type="ARBA" id="ARBA00022525"/>
    </source>
</evidence>
<dbReference type="Gene3D" id="1.20.1250.60">
    <property type="entry name" value="Interferon lambda"/>
    <property type="match status" value="2"/>
</dbReference>
<evidence type="ECO:0000256" key="3">
    <source>
        <dbReference type="ARBA" id="ARBA00022514"/>
    </source>
</evidence>
<dbReference type="Pfam" id="PF15177">
    <property type="entry name" value="IL28A"/>
    <property type="match status" value="1"/>
</dbReference>
<dbReference type="PANTHER" id="PTHR31943">
    <property type="entry name" value="INTERLEUKIN-28 AND 29"/>
    <property type="match status" value="1"/>
</dbReference>
<dbReference type="InterPro" id="IPR038326">
    <property type="entry name" value="IFN-lambda_sf"/>
</dbReference>
<protein>
    <submittedName>
        <fullName evidence="10">Interferon lambda-4-like</fullName>
    </submittedName>
</protein>
<evidence type="ECO:0000256" key="8">
    <source>
        <dbReference type="SAM" id="SignalP"/>
    </source>
</evidence>
<accession>A0A8U0RYC0</accession>
<dbReference type="InterPro" id="IPR029177">
    <property type="entry name" value="INF_lambda"/>
</dbReference>
<dbReference type="RefSeq" id="XP_044933187.1">
    <property type="nucleotide sequence ID" value="XM_045077252.1"/>
</dbReference>
<dbReference type="AlphaFoldDB" id="A0A8U0RYC0"/>
<feature type="chain" id="PRO_5035727459" evidence="8">
    <location>
        <begin position="32"/>
        <end position="333"/>
    </location>
</feature>
<feature type="signal peptide" evidence="8">
    <location>
        <begin position="1"/>
        <end position="31"/>
    </location>
</feature>